<keyword evidence="2" id="KW-1185">Reference proteome</keyword>
<protein>
    <submittedName>
        <fullName evidence="1">Uncharacterized protein</fullName>
    </submittedName>
</protein>
<reference evidence="1" key="1">
    <citation type="submission" date="2020-07" db="EMBL/GenBank/DDBJ databases">
        <authorList>
            <person name="Nieuwenhuis M."/>
            <person name="Van De Peppel L.J.J."/>
        </authorList>
    </citation>
    <scope>NUCLEOTIDE SEQUENCE</scope>
    <source>
        <strain evidence="1">AP01</strain>
        <tissue evidence="1">Mycelium</tissue>
    </source>
</reference>
<dbReference type="EMBL" id="JABCKV010000072">
    <property type="protein sequence ID" value="KAG5644382.1"/>
    <property type="molecule type" value="Genomic_DNA"/>
</dbReference>
<dbReference type="AlphaFoldDB" id="A0A9P7GC86"/>
<organism evidence="1 2">
    <name type="scientific">Asterophora parasitica</name>
    <dbReference type="NCBI Taxonomy" id="117018"/>
    <lineage>
        <taxon>Eukaryota</taxon>
        <taxon>Fungi</taxon>
        <taxon>Dikarya</taxon>
        <taxon>Basidiomycota</taxon>
        <taxon>Agaricomycotina</taxon>
        <taxon>Agaricomycetes</taxon>
        <taxon>Agaricomycetidae</taxon>
        <taxon>Agaricales</taxon>
        <taxon>Tricholomatineae</taxon>
        <taxon>Lyophyllaceae</taxon>
        <taxon>Asterophora</taxon>
    </lineage>
</organism>
<gene>
    <name evidence="1" type="ORF">DXG03_008610</name>
</gene>
<comment type="caution">
    <text evidence="1">The sequence shown here is derived from an EMBL/GenBank/DDBJ whole genome shotgun (WGS) entry which is preliminary data.</text>
</comment>
<dbReference type="OrthoDB" id="2349883at2759"/>
<proteinExistence type="predicted"/>
<accession>A0A9P7GC86</accession>
<reference evidence="1" key="2">
    <citation type="submission" date="2021-10" db="EMBL/GenBank/DDBJ databases">
        <title>Phylogenomics reveals ancestral predisposition of the termite-cultivated fungus Termitomyces towards a domesticated lifestyle.</title>
        <authorList>
            <person name="Auxier B."/>
            <person name="Grum-Grzhimaylo A."/>
            <person name="Cardenas M.E."/>
            <person name="Lodge J.D."/>
            <person name="Laessoe T."/>
            <person name="Pedersen O."/>
            <person name="Smith M.E."/>
            <person name="Kuyper T.W."/>
            <person name="Franco-Molano E.A."/>
            <person name="Baroni T.J."/>
            <person name="Aanen D.K."/>
        </authorList>
    </citation>
    <scope>NUCLEOTIDE SEQUENCE</scope>
    <source>
        <strain evidence="1">AP01</strain>
        <tissue evidence="1">Mycelium</tissue>
    </source>
</reference>
<sequence length="343" mass="38815">MTPVYFPGWILDAEVSAEFSYSNVERTASGIIHDSYLPGSDYQVLSWTSNFPKEIDTVDPVPFTKDLEVQHGMEISCLPFTISPFAGLDLAKSMSSRDATIDEDGLRFDPKSLKTNLVAAYPVLFPLYLAQYQSPVPEGQQLVTVFIEAFGHNGRIRAERRDLGKELREIMPGAPQMFIDFTHEMDDVDIANLRGEPSPFFNVAGFLTPERRAIAPAAAEWLNRLIITHEAGPTLVEKSGIITSDDDPRIRPCSFEERTRNMEWMLLSGEMESMKRVVTSMKETHENGRIVHVGSKTATPQDIFDATIKSLQSRIEEIETQRKENTPPWWKEWLDISSKKKSK</sequence>
<evidence type="ECO:0000313" key="1">
    <source>
        <dbReference type="EMBL" id="KAG5644382.1"/>
    </source>
</evidence>
<evidence type="ECO:0000313" key="2">
    <source>
        <dbReference type="Proteomes" id="UP000775547"/>
    </source>
</evidence>
<dbReference type="Proteomes" id="UP000775547">
    <property type="component" value="Unassembled WGS sequence"/>
</dbReference>
<name>A0A9P7GC86_9AGAR</name>